<evidence type="ECO:0000259" key="1">
    <source>
        <dbReference type="Pfam" id="PF01551"/>
    </source>
</evidence>
<protein>
    <recommendedName>
        <fullName evidence="1">M23ase beta-sheet core domain-containing protein</fullName>
    </recommendedName>
</protein>
<proteinExistence type="predicted"/>
<dbReference type="STRING" id="1150600.ADIARSV_0998"/>
<dbReference type="EMBL" id="AQPN01000043">
    <property type="protein sequence ID" value="EOR95685.1"/>
    <property type="molecule type" value="Genomic_DNA"/>
</dbReference>
<dbReference type="PANTHER" id="PTHR21666:SF270">
    <property type="entry name" value="MUREIN HYDROLASE ACTIVATOR ENVC"/>
    <property type="match status" value="1"/>
</dbReference>
<dbReference type="InterPro" id="IPR016047">
    <property type="entry name" value="M23ase_b-sheet_dom"/>
</dbReference>
<gene>
    <name evidence="2" type="ORF">ADIARSV_0998</name>
</gene>
<accession>R9GW06</accession>
<comment type="caution">
    <text evidence="2">The sequence shown here is derived from an EMBL/GenBank/DDBJ whole genome shotgun (WGS) entry which is preliminary data.</text>
</comment>
<sequence length="534" mass="59212">MPLDIKPALAGSFGEIRSTHFHSGTDFRTNQREGYPVYAVSDGYVSRLKVQIGGFGNAVYLTHPNGYTTVYAHLQRFNTAITRVITARQYRTRSFAVDIPLLAIEIPVKKGDIIAWSGNTGGSAGPHLHFEVRDSRTEDIVNPALLGITLPDNIKPTISGFYMYRLNGLPFNESTVRQSFELIGSNGNYKLNKSPIINFSGDIGFGISAYDLQPAGNKNGVYSIELQLDKATIYESELNQFSFYTSGAVSSHMDYPYYKRSNRTVIKSFVEPGNPLKIYKNLVNRGVINITDDKIHELRYIVKDVKGNTSILDFRIRYNAKSVITSSYPEGLKKFSYNQANEYATSDFIIKVPAGALYSDLNFRYSKGPKKGYSAIHRVHTSLIPIDGSYNLWIKADSSLPVQLQSKALIVNERGRSVGGTYENGYVKTSSGAFGEFNVSVDTTAPVIRSINVKDGMSVSGIPVLRFRISDNLSGISSFSATIDGQWVLTEYDPRNGSAWHTLDKSLASGKHHLQFSVTDVKGNSKTFNAIFYK</sequence>
<reference evidence="2 3" key="1">
    <citation type="journal article" date="2013" name="Genome Announc.">
        <title>Draft Genome Sequence of Arcticibacter svalbardensis Strain MN12-7T, a Member of the Family Sphingobacteriaceae Isolated from an Arctic Soil Sample.</title>
        <authorList>
            <person name="Shivaji S."/>
            <person name="Ara S."/>
            <person name="Prasad S."/>
            <person name="Manasa B.P."/>
            <person name="Begum Z."/>
            <person name="Singh A."/>
            <person name="Kumar Pinnaka A."/>
        </authorList>
    </citation>
    <scope>NUCLEOTIDE SEQUENCE [LARGE SCALE GENOMIC DNA]</scope>
    <source>
        <strain evidence="2 3">MN12-7</strain>
    </source>
</reference>
<dbReference type="InterPro" id="IPR011055">
    <property type="entry name" value="Dup_hybrid_motif"/>
</dbReference>
<evidence type="ECO:0000313" key="2">
    <source>
        <dbReference type="EMBL" id="EOR95685.1"/>
    </source>
</evidence>
<evidence type="ECO:0000313" key="3">
    <source>
        <dbReference type="Proteomes" id="UP000014174"/>
    </source>
</evidence>
<dbReference type="SUPFAM" id="SSF51261">
    <property type="entry name" value="Duplicated hybrid motif"/>
    <property type="match status" value="1"/>
</dbReference>
<dbReference type="AlphaFoldDB" id="R9GW06"/>
<feature type="domain" description="M23ase beta-sheet core" evidence="1">
    <location>
        <begin position="21"/>
        <end position="81"/>
    </location>
</feature>
<dbReference type="CDD" id="cd12797">
    <property type="entry name" value="M23_peptidase"/>
    <property type="match status" value="1"/>
</dbReference>
<organism evidence="2 3">
    <name type="scientific">Arcticibacter svalbardensis MN12-7</name>
    <dbReference type="NCBI Taxonomy" id="1150600"/>
    <lineage>
        <taxon>Bacteria</taxon>
        <taxon>Pseudomonadati</taxon>
        <taxon>Bacteroidota</taxon>
        <taxon>Sphingobacteriia</taxon>
        <taxon>Sphingobacteriales</taxon>
        <taxon>Sphingobacteriaceae</taxon>
        <taxon>Arcticibacter</taxon>
    </lineage>
</organism>
<dbReference type="Gene3D" id="2.70.70.10">
    <property type="entry name" value="Glucose Permease (Domain IIA)"/>
    <property type="match status" value="1"/>
</dbReference>
<dbReference type="eggNOG" id="COG0739">
    <property type="taxonomic scope" value="Bacteria"/>
</dbReference>
<dbReference type="InterPro" id="IPR050570">
    <property type="entry name" value="Cell_wall_metabolism_enzyme"/>
</dbReference>
<dbReference type="PATRIC" id="fig|1150600.3.peg.980"/>
<dbReference type="PANTHER" id="PTHR21666">
    <property type="entry name" value="PEPTIDASE-RELATED"/>
    <property type="match status" value="1"/>
</dbReference>
<name>R9GW06_9SPHI</name>
<dbReference type="Pfam" id="PF01551">
    <property type="entry name" value="Peptidase_M23"/>
    <property type="match status" value="1"/>
</dbReference>
<keyword evidence="3" id="KW-1185">Reference proteome</keyword>
<dbReference type="Proteomes" id="UP000014174">
    <property type="component" value="Unassembled WGS sequence"/>
</dbReference>
<dbReference type="GO" id="GO:0004222">
    <property type="term" value="F:metalloendopeptidase activity"/>
    <property type="evidence" value="ECO:0007669"/>
    <property type="project" value="TreeGrafter"/>
</dbReference>